<dbReference type="Proteomes" id="UP001202328">
    <property type="component" value="Unassembled WGS sequence"/>
</dbReference>
<name>A0AAD4TES7_9MAGN</name>
<comment type="caution">
    <text evidence="8">The sequence shown here is derived from an EMBL/GenBank/DDBJ whole genome shotgun (WGS) entry which is preliminary data.</text>
</comment>
<dbReference type="SUPFAM" id="SSF101936">
    <property type="entry name" value="DNA-binding pseudobarrel domain"/>
    <property type="match status" value="1"/>
</dbReference>
<keyword evidence="3" id="KW-0238">DNA-binding</keyword>
<dbReference type="EMBL" id="JAJJMB010002020">
    <property type="protein sequence ID" value="KAI3953880.1"/>
    <property type="molecule type" value="Genomic_DNA"/>
</dbReference>
<dbReference type="CDD" id="cd10017">
    <property type="entry name" value="B3_DNA"/>
    <property type="match status" value="1"/>
</dbReference>
<evidence type="ECO:0000313" key="8">
    <source>
        <dbReference type="EMBL" id="KAI3953880.1"/>
    </source>
</evidence>
<gene>
    <name evidence="8" type="ORF">MKW98_017704</name>
</gene>
<evidence type="ECO:0000259" key="7">
    <source>
        <dbReference type="PROSITE" id="PS50863"/>
    </source>
</evidence>
<dbReference type="SMART" id="SM01019">
    <property type="entry name" value="B3"/>
    <property type="match status" value="1"/>
</dbReference>
<dbReference type="Pfam" id="PF02362">
    <property type="entry name" value="B3"/>
    <property type="match status" value="1"/>
</dbReference>
<evidence type="ECO:0000256" key="3">
    <source>
        <dbReference type="ARBA" id="ARBA00023125"/>
    </source>
</evidence>
<comment type="subcellular location">
    <subcellularLocation>
        <location evidence="1">Nucleus</location>
    </subcellularLocation>
</comment>
<evidence type="ECO:0000256" key="6">
    <source>
        <dbReference type="SAM" id="MobiDB-lite"/>
    </source>
</evidence>
<sequence>MSQGNSYEEARKQRLEDNKRRFQELGVLKMANSLSNVIRKKNKTPVKNQVKSKTTPVNPDFVRHSSRPRKQVTYSERFKNCKTSNIATRVVTYAKRSDALNRAMSFQSGLLSGNPSFVKSMLPSHIGMLSVPLEIRNHLPRETKVRIVLEDEDGSVYETDYRGVYGHLTIGWKTFFMDHKLDNGDALVIEIIEPTRLKVHIFKVSNDVGEVKADELNQRK</sequence>
<evidence type="ECO:0000256" key="2">
    <source>
        <dbReference type="ARBA" id="ARBA00023015"/>
    </source>
</evidence>
<evidence type="ECO:0000256" key="1">
    <source>
        <dbReference type="ARBA" id="ARBA00004123"/>
    </source>
</evidence>
<evidence type="ECO:0000256" key="5">
    <source>
        <dbReference type="ARBA" id="ARBA00023242"/>
    </source>
</evidence>
<organism evidence="8 9">
    <name type="scientific">Papaver atlanticum</name>
    <dbReference type="NCBI Taxonomy" id="357466"/>
    <lineage>
        <taxon>Eukaryota</taxon>
        <taxon>Viridiplantae</taxon>
        <taxon>Streptophyta</taxon>
        <taxon>Embryophyta</taxon>
        <taxon>Tracheophyta</taxon>
        <taxon>Spermatophyta</taxon>
        <taxon>Magnoliopsida</taxon>
        <taxon>Ranunculales</taxon>
        <taxon>Papaveraceae</taxon>
        <taxon>Papaveroideae</taxon>
        <taxon>Papaver</taxon>
    </lineage>
</organism>
<dbReference type="Gene3D" id="2.40.330.10">
    <property type="entry name" value="DNA-binding pseudobarrel domain"/>
    <property type="match status" value="1"/>
</dbReference>
<dbReference type="GO" id="GO:0003677">
    <property type="term" value="F:DNA binding"/>
    <property type="evidence" value="ECO:0007669"/>
    <property type="project" value="UniProtKB-KW"/>
</dbReference>
<keyword evidence="2" id="KW-0805">Transcription regulation</keyword>
<dbReference type="InterPro" id="IPR003340">
    <property type="entry name" value="B3_DNA-bd"/>
</dbReference>
<dbReference type="InterPro" id="IPR044837">
    <property type="entry name" value="REM16-like"/>
</dbReference>
<reference evidence="8" key="1">
    <citation type="submission" date="2022-04" db="EMBL/GenBank/DDBJ databases">
        <title>A functionally conserved STORR gene fusion in Papaver species that diverged 16.8 million years ago.</title>
        <authorList>
            <person name="Catania T."/>
        </authorList>
    </citation>
    <scope>NUCLEOTIDE SEQUENCE</scope>
    <source>
        <strain evidence="8">S-188037</strain>
    </source>
</reference>
<feature type="domain" description="TF-B3" evidence="7">
    <location>
        <begin position="114"/>
        <end position="205"/>
    </location>
</feature>
<proteinExistence type="predicted"/>
<keyword evidence="5" id="KW-0539">Nucleus</keyword>
<dbReference type="AlphaFoldDB" id="A0AAD4TES7"/>
<feature type="compositionally biased region" description="Polar residues" evidence="6">
    <location>
        <begin position="45"/>
        <end position="57"/>
    </location>
</feature>
<dbReference type="PANTHER" id="PTHR31391">
    <property type="entry name" value="B3 DOMAIN-CONTAINING PROTEIN OS11G0197600-RELATED"/>
    <property type="match status" value="1"/>
</dbReference>
<accession>A0AAD4TES7</accession>
<evidence type="ECO:0000256" key="4">
    <source>
        <dbReference type="ARBA" id="ARBA00023163"/>
    </source>
</evidence>
<keyword evidence="9" id="KW-1185">Reference proteome</keyword>
<feature type="region of interest" description="Disordered" evidence="6">
    <location>
        <begin position="44"/>
        <end position="69"/>
    </location>
</feature>
<dbReference type="PROSITE" id="PS50863">
    <property type="entry name" value="B3"/>
    <property type="match status" value="1"/>
</dbReference>
<evidence type="ECO:0000313" key="9">
    <source>
        <dbReference type="Proteomes" id="UP001202328"/>
    </source>
</evidence>
<dbReference type="InterPro" id="IPR015300">
    <property type="entry name" value="DNA-bd_pseudobarrel_sf"/>
</dbReference>
<protein>
    <recommendedName>
        <fullName evidence="7">TF-B3 domain-containing protein</fullName>
    </recommendedName>
</protein>
<keyword evidence="4" id="KW-0804">Transcription</keyword>
<dbReference type="GO" id="GO:0005634">
    <property type="term" value="C:nucleus"/>
    <property type="evidence" value="ECO:0007669"/>
    <property type="project" value="UniProtKB-SubCell"/>
</dbReference>